<accession>A0A1T4XMS2</accession>
<dbReference type="EMBL" id="JYFC01000002">
    <property type="protein sequence ID" value="KJC65085.1"/>
    <property type="molecule type" value="Genomic_DNA"/>
</dbReference>
<dbReference type="Proteomes" id="UP000032503">
    <property type="component" value="Unassembled WGS sequence"/>
</dbReference>
<dbReference type="Gene3D" id="3.30.530.20">
    <property type="match status" value="1"/>
</dbReference>
<dbReference type="AlphaFoldDB" id="A0A1T4XMS2"/>
<organism evidence="3 5">
    <name type="scientific">Agreia bicolorata</name>
    <dbReference type="NCBI Taxonomy" id="110935"/>
    <lineage>
        <taxon>Bacteria</taxon>
        <taxon>Bacillati</taxon>
        <taxon>Actinomycetota</taxon>
        <taxon>Actinomycetes</taxon>
        <taxon>Micrococcales</taxon>
        <taxon>Microbacteriaceae</taxon>
        <taxon>Agreia</taxon>
    </lineage>
</organism>
<reference evidence="3" key="4">
    <citation type="submission" date="2017-02" db="EMBL/GenBank/DDBJ databases">
        <authorList>
            <person name="Peterson S.W."/>
        </authorList>
    </citation>
    <scope>NUCLEOTIDE SEQUENCE [LARGE SCALE GENOMIC DNA]</scope>
    <source>
        <strain evidence="3">VKM Ac-2052</strain>
    </source>
</reference>
<evidence type="ECO:0000256" key="1">
    <source>
        <dbReference type="SAM" id="MobiDB-lite"/>
    </source>
</evidence>
<reference evidence="2 4" key="1">
    <citation type="journal article" date="2001" name="Int. J. Syst. Evol. Microbiol.">
        <title>Agreia bicolorata gen. nov., sp. nov., to accommodate actinobacteria isolated from narrow reed grass infected by the nematode Heteroanguina graminophila.</title>
        <authorList>
            <person name="Evtushenko L.I."/>
            <person name="Dorofeeva L.V."/>
            <person name="Dobrovolskaya T.G."/>
            <person name="Streshinskaya G.M."/>
            <person name="Subbotin S.A."/>
            <person name="Tiedje J.M."/>
        </authorList>
    </citation>
    <scope>NUCLEOTIDE SEQUENCE [LARGE SCALE GENOMIC DNA]</scope>
    <source>
        <strain evidence="2 4">VKM Ac-1804</strain>
    </source>
</reference>
<evidence type="ECO:0000313" key="5">
    <source>
        <dbReference type="Proteomes" id="UP000189735"/>
    </source>
</evidence>
<dbReference type="Proteomes" id="UP000189735">
    <property type="component" value="Unassembled WGS sequence"/>
</dbReference>
<sequence length="215" mass="24332">MVRQNRALYVETTIRADIDEVWRLTQTPQLHSRWDLRFSLIAPETTEPPAEADTPSRFRYERRLPFHTIRGTGVSLGERTGARGTRTSALVFSTHDPISPLASGRGYWRYQPNTDGSTTFTTGYDYVPFAGRAGALLDRIVLRRVVWWMTAWSFDRLRIWAETGTPPESWPLASVAALWKTERPKASRCLSRPARSPRSHDAMSDAPASLSGLVE</sequence>
<protein>
    <recommendedName>
        <fullName evidence="6">Polyketide cyclase / dehydrase and lipid transport</fullName>
    </recommendedName>
</protein>
<evidence type="ECO:0008006" key="6">
    <source>
        <dbReference type="Google" id="ProtNLM"/>
    </source>
</evidence>
<proteinExistence type="predicted"/>
<reference evidence="5" key="3">
    <citation type="submission" date="2017-02" db="EMBL/GenBank/DDBJ databases">
        <authorList>
            <person name="Varghese N."/>
            <person name="Submissions S."/>
        </authorList>
    </citation>
    <scope>NUCLEOTIDE SEQUENCE [LARGE SCALE GENOMIC DNA]</scope>
    <source>
        <strain evidence="5">VKM Ac-2052</strain>
    </source>
</reference>
<dbReference type="SUPFAM" id="SSF55961">
    <property type="entry name" value="Bet v1-like"/>
    <property type="match status" value="1"/>
</dbReference>
<gene>
    <name evidence="3" type="ORF">SAMN06295879_1375</name>
    <name evidence="2" type="ORF">TZ00_05900</name>
</gene>
<reference evidence="2" key="2">
    <citation type="submission" date="2015-02" db="EMBL/GenBank/DDBJ databases">
        <authorList>
            <person name="Vasilyev I.Y."/>
            <person name="Siniagina M.N."/>
            <person name="Malanin S.Y."/>
            <person name="Boulygina E.A."/>
            <person name="Grygoryeva T.V."/>
            <person name="Yarullina D.R."/>
            <person name="Ilinskaya O.N."/>
        </authorList>
    </citation>
    <scope>NUCLEOTIDE SEQUENCE</scope>
    <source>
        <strain evidence="2">VKM Ac-1804</strain>
    </source>
</reference>
<feature type="region of interest" description="Disordered" evidence="1">
    <location>
        <begin position="183"/>
        <end position="215"/>
    </location>
</feature>
<evidence type="ECO:0000313" key="2">
    <source>
        <dbReference type="EMBL" id="KJC65085.1"/>
    </source>
</evidence>
<evidence type="ECO:0000313" key="4">
    <source>
        <dbReference type="Proteomes" id="UP000032503"/>
    </source>
</evidence>
<name>A0A1T4XMS2_9MICO</name>
<dbReference type="EMBL" id="FUYG01000003">
    <property type="protein sequence ID" value="SKA90860.1"/>
    <property type="molecule type" value="Genomic_DNA"/>
</dbReference>
<keyword evidence="4" id="KW-1185">Reference proteome</keyword>
<dbReference type="InterPro" id="IPR023393">
    <property type="entry name" value="START-like_dom_sf"/>
</dbReference>
<evidence type="ECO:0000313" key="3">
    <source>
        <dbReference type="EMBL" id="SKA90860.1"/>
    </source>
</evidence>
<dbReference type="RefSeq" id="WP_044440401.1">
    <property type="nucleotide sequence ID" value="NZ_FUYG01000003.1"/>
</dbReference>